<dbReference type="AlphaFoldDB" id="A0AAN9TC34"/>
<dbReference type="Pfam" id="PF04677">
    <property type="entry name" value="CwfJ_C_1"/>
    <property type="match status" value="1"/>
</dbReference>
<dbReference type="GO" id="GO:0071014">
    <property type="term" value="C:post-mRNA release spliceosomal complex"/>
    <property type="evidence" value="ECO:0007669"/>
    <property type="project" value="TreeGrafter"/>
</dbReference>
<accession>A0AAN9TC34</accession>
<comment type="caution">
    <text evidence="4">The sequence shown here is derived from an EMBL/GenBank/DDBJ whole genome shotgun (WGS) entry which is preliminary data.</text>
</comment>
<dbReference type="Pfam" id="PF04676">
    <property type="entry name" value="CwfJ_C_2"/>
    <property type="match status" value="1"/>
</dbReference>
<comment type="similarity">
    <text evidence="1">Belongs to the CWF19 family.</text>
</comment>
<evidence type="ECO:0008006" key="6">
    <source>
        <dbReference type="Google" id="ProtNLM"/>
    </source>
</evidence>
<dbReference type="InterPro" id="IPR006768">
    <property type="entry name" value="Cwf19-like_C_dom-1"/>
</dbReference>
<dbReference type="InterPro" id="IPR006767">
    <property type="entry name" value="Cwf19-like_C_dom-2"/>
</dbReference>
<name>A0AAN9TC34_9HEMI</name>
<evidence type="ECO:0000259" key="3">
    <source>
        <dbReference type="Pfam" id="PF04677"/>
    </source>
</evidence>
<dbReference type="CDD" id="cd07380">
    <property type="entry name" value="MPP_CWF19_N"/>
    <property type="match status" value="1"/>
</dbReference>
<evidence type="ECO:0000256" key="1">
    <source>
        <dbReference type="ARBA" id="ARBA00006795"/>
    </source>
</evidence>
<evidence type="ECO:0000313" key="4">
    <source>
        <dbReference type="EMBL" id="KAK7582510.1"/>
    </source>
</evidence>
<organism evidence="4 5">
    <name type="scientific">Parthenolecanium corni</name>
    <dbReference type="NCBI Taxonomy" id="536013"/>
    <lineage>
        <taxon>Eukaryota</taxon>
        <taxon>Metazoa</taxon>
        <taxon>Ecdysozoa</taxon>
        <taxon>Arthropoda</taxon>
        <taxon>Hexapoda</taxon>
        <taxon>Insecta</taxon>
        <taxon>Pterygota</taxon>
        <taxon>Neoptera</taxon>
        <taxon>Paraneoptera</taxon>
        <taxon>Hemiptera</taxon>
        <taxon>Sternorrhyncha</taxon>
        <taxon>Coccoidea</taxon>
        <taxon>Coccidae</taxon>
        <taxon>Parthenolecanium</taxon>
    </lineage>
</organism>
<dbReference type="EMBL" id="JBBCAQ010000033">
    <property type="protein sequence ID" value="KAK7582510.1"/>
    <property type="molecule type" value="Genomic_DNA"/>
</dbReference>
<dbReference type="PANTHER" id="PTHR12072:SF4">
    <property type="entry name" value="CWF19-LIKE PROTEIN 1"/>
    <property type="match status" value="1"/>
</dbReference>
<dbReference type="GO" id="GO:0000398">
    <property type="term" value="P:mRNA splicing, via spliceosome"/>
    <property type="evidence" value="ECO:0007669"/>
    <property type="project" value="TreeGrafter"/>
</dbReference>
<proteinExistence type="inferred from homology"/>
<dbReference type="PANTHER" id="PTHR12072">
    <property type="entry name" value="CWF19, CELL CYCLE CONTROL PROTEIN"/>
    <property type="match status" value="1"/>
</dbReference>
<keyword evidence="5" id="KW-1185">Reference proteome</keyword>
<feature type="domain" description="Cwf19-like C-terminal" evidence="3">
    <location>
        <begin position="301"/>
        <end position="420"/>
    </location>
</feature>
<evidence type="ECO:0000259" key="2">
    <source>
        <dbReference type="Pfam" id="PF04676"/>
    </source>
</evidence>
<protein>
    <recommendedName>
        <fullName evidence="6">CWF19-like protein 1</fullName>
    </recommendedName>
</protein>
<sequence>MTNEPLKILVCGDVEGKFSKLFSKIKNVDKKSGPFDYLFCVGNFFGTDDKEFEPYKSGKMKVPVPTYILGPNDSNAVKFYPEVNGCELAPDITYLGKRGLFTTNSGLTIAYVSGIEDSSVSSECQITPEDIERTRNACVKTQQAAYRGTDILLTSTWPENVTKFDNNSIDSCPKGSALISKLALLVQPRYHFFGLAKKFYERRPYKNEATGFGSHITRAIALANADNDTKQKWLFALNLTPLIRMKDTSLNQLTTDTTECPYTAEVEKSQQFFYDMDYEKTSSKGTKRKQKNQDFQQKLQKVMNISQSECWFCLASPKFEKQLVISIGEEAYLSLPKGGLVWDHAMILPVTHYRHQSEMPSSLIEEIEQYPFALRREALRQYYSAHGKKPIFYDRNYKTPHYQIQAIPVPSQKLATVERLFMELAEEKGFSLTKVPESADRKDIFCSENSYFYVEIGKNKFIHHIKKFFPLQFAREVLAHPQILNVMDRVEWRNMEVSKEDETNSAERFRDGFKAFDFTV</sequence>
<dbReference type="Proteomes" id="UP001367676">
    <property type="component" value="Unassembled WGS sequence"/>
</dbReference>
<reference evidence="4 5" key="1">
    <citation type="submission" date="2024-03" db="EMBL/GenBank/DDBJ databases">
        <title>Adaptation during the transition from Ophiocordyceps entomopathogen to insect associate is accompanied by gene loss and intensified selection.</title>
        <authorList>
            <person name="Ward C.M."/>
            <person name="Onetto C.A."/>
            <person name="Borneman A.R."/>
        </authorList>
    </citation>
    <scope>NUCLEOTIDE SEQUENCE [LARGE SCALE GENOMIC DNA]</scope>
    <source>
        <strain evidence="4">AWRI1</strain>
        <tissue evidence="4">Single Adult Female</tissue>
    </source>
</reference>
<dbReference type="GO" id="GO:0061632">
    <property type="term" value="F:RNA lariat debranching enzyme activator activity"/>
    <property type="evidence" value="ECO:0007669"/>
    <property type="project" value="TreeGrafter"/>
</dbReference>
<dbReference type="InterPro" id="IPR040194">
    <property type="entry name" value="Cwf19-like"/>
</dbReference>
<feature type="domain" description="Cwf19-like protein C-terminal" evidence="2">
    <location>
        <begin position="442"/>
        <end position="519"/>
    </location>
</feature>
<evidence type="ECO:0000313" key="5">
    <source>
        <dbReference type="Proteomes" id="UP001367676"/>
    </source>
</evidence>
<gene>
    <name evidence="4" type="ORF">V9T40_013955</name>
</gene>